<keyword evidence="2" id="KW-1185">Reference proteome</keyword>
<name>A0AAJ1T755_9BACI</name>
<organism evidence="1 2">
    <name type="scientific">Oikeobacillus pervagus</name>
    <dbReference type="NCBI Taxonomy" id="1325931"/>
    <lineage>
        <taxon>Bacteria</taxon>
        <taxon>Bacillati</taxon>
        <taxon>Bacillota</taxon>
        <taxon>Bacilli</taxon>
        <taxon>Bacillales</taxon>
        <taxon>Bacillaceae</taxon>
        <taxon>Oikeobacillus</taxon>
    </lineage>
</organism>
<dbReference type="AlphaFoldDB" id="A0AAJ1T755"/>
<dbReference type="EMBL" id="JAUSUC010000046">
    <property type="protein sequence ID" value="MDQ0216381.1"/>
    <property type="molecule type" value="Genomic_DNA"/>
</dbReference>
<proteinExistence type="predicted"/>
<gene>
    <name evidence="1" type="ORF">J2S13_002839</name>
</gene>
<protein>
    <submittedName>
        <fullName evidence="1">Uncharacterized protein</fullName>
    </submittedName>
</protein>
<evidence type="ECO:0000313" key="1">
    <source>
        <dbReference type="EMBL" id="MDQ0216381.1"/>
    </source>
</evidence>
<evidence type="ECO:0000313" key="2">
    <source>
        <dbReference type="Proteomes" id="UP001237207"/>
    </source>
</evidence>
<accession>A0AAJ1T755</accession>
<dbReference type="Proteomes" id="UP001237207">
    <property type="component" value="Unassembled WGS sequence"/>
</dbReference>
<comment type="caution">
    <text evidence="1">The sequence shown here is derived from an EMBL/GenBank/DDBJ whole genome shotgun (WGS) entry which is preliminary data.</text>
</comment>
<sequence length="235" mass="26147">MSQTDLHYFSSDLHYFSEYLNISQDFCIFPANICANPPTGLLLSAGEVDPGVLIISHSLLTISHADLRLFSSDLHYSLGYLIISRDFYIFPTNICATPRRVSLLSAGEVDPGVLIISHSLLTISYADLRLFSSDLHYSLGYLNISQDFCIFPVNICATPPTGLRFSAGEVDPDVLTISHSLLTISQTDLHYFSSDLHYFPEHLNISQDFCIFPVNICATPPTDLRFSVDSIKSKI</sequence>
<reference evidence="1" key="1">
    <citation type="submission" date="2023-07" db="EMBL/GenBank/DDBJ databases">
        <title>Genomic Encyclopedia of Type Strains, Phase IV (KMG-IV): sequencing the most valuable type-strain genomes for metagenomic binning, comparative biology and taxonomic classification.</title>
        <authorList>
            <person name="Goeker M."/>
        </authorList>
    </citation>
    <scope>NUCLEOTIDE SEQUENCE</scope>
    <source>
        <strain evidence="1">DSM 23947</strain>
    </source>
</reference>